<accession>A0A091DT58</accession>
<feature type="region of interest" description="Disordered" evidence="6">
    <location>
        <begin position="1"/>
        <end position="83"/>
    </location>
</feature>
<protein>
    <submittedName>
        <fullName evidence="8">Transmembrane protein 91</fullName>
    </submittedName>
</protein>
<dbReference type="STRING" id="885580.ENSFDAP00000017403"/>
<dbReference type="PANTHER" id="PTHR14768:SF2">
    <property type="entry name" value="TRANSMEMBRANE PROTEIN 91"/>
    <property type="match status" value="1"/>
</dbReference>
<dbReference type="AlphaFoldDB" id="A0A091DT58"/>
<keyword evidence="5 7" id="KW-0472">Membrane</keyword>
<comment type="similarity">
    <text evidence="2">Belongs to the CD225/Dispanin family.</text>
</comment>
<evidence type="ECO:0000256" key="7">
    <source>
        <dbReference type="SAM" id="Phobius"/>
    </source>
</evidence>
<proteinExistence type="inferred from homology"/>
<dbReference type="PANTHER" id="PTHR14768">
    <property type="entry name" value="UPF0338 PROTEIN"/>
    <property type="match status" value="1"/>
</dbReference>
<dbReference type="OMA" id="DWDGGGH"/>
<evidence type="ECO:0000256" key="5">
    <source>
        <dbReference type="ARBA" id="ARBA00023136"/>
    </source>
</evidence>
<evidence type="ECO:0000256" key="1">
    <source>
        <dbReference type="ARBA" id="ARBA00004370"/>
    </source>
</evidence>
<dbReference type="EMBL" id="KN122065">
    <property type="protein sequence ID" value="KFO33653.1"/>
    <property type="molecule type" value="Genomic_DNA"/>
</dbReference>
<evidence type="ECO:0000313" key="8">
    <source>
        <dbReference type="EMBL" id="KFO33653.1"/>
    </source>
</evidence>
<keyword evidence="9" id="KW-1185">Reference proteome</keyword>
<dbReference type="GO" id="GO:0016020">
    <property type="term" value="C:membrane"/>
    <property type="evidence" value="ECO:0007669"/>
    <property type="project" value="UniProtKB-SubCell"/>
</dbReference>
<feature type="compositionally biased region" description="Low complexity" evidence="6">
    <location>
        <begin position="1"/>
        <end position="14"/>
    </location>
</feature>
<gene>
    <name evidence="8" type="ORF">H920_04999</name>
</gene>
<feature type="transmembrane region" description="Helical" evidence="7">
    <location>
        <begin position="96"/>
        <end position="119"/>
    </location>
</feature>
<name>A0A091DT58_FUKDA</name>
<evidence type="ECO:0000256" key="2">
    <source>
        <dbReference type="ARBA" id="ARBA00006843"/>
    </source>
</evidence>
<dbReference type="Pfam" id="PF04505">
    <property type="entry name" value="CD225"/>
    <property type="match status" value="1"/>
</dbReference>
<dbReference type="eggNOG" id="ENOG502TEEM">
    <property type="taxonomic scope" value="Eukaryota"/>
</dbReference>
<evidence type="ECO:0000256" key="6">
    <source>
        <dbReference type="SAM" id="MobiDB-lite"/>
    </source>
</evidence>
<sequence>MDSPSLQELQQPLLAGTACDPPAQKPGQPELGAPLRETAFAESLRGWQSPPPPFSSVSAGLGEPEPLDLEDTTSSDSDSDWDGGGHVSPLLPHDHLGLAVFSMLCCFWPVGIAAFCLAQKTNKAWAKGDIQVAGAASRRAFLLGVLAVGLGLCTYAAALVTLATYLASRDPP</sequence>
<keyword evidence="3 7" id="KW-0812">Transmembrane</keyword>
<dbReference type="OrthoDB" id="10018862at2759"/>
<evidence type="ECO:0000256" key="3">
    <source>
        <dbReference type="ARBA" id="ARBA00022692"/>
    </source>
</evidence>
<comment type="subcellular location">
    <subcellularLocation>
        <location evidence="1">Membrane</location>
    </subcellularLocation>
</comment>
<feature type="transmembrane region" description="Helical" evidence="7">
    <location>
        <begin position="140"/>
        <end position="167"/>
    </location>
</feature>
<evidence type="ECO:0000313" key="9">
    <source>
        <dbReference type="Proteomes" id="UP000028990"/>
    </source>
</evidence>
<keyword evidence="4 7" id="KW-1133">Transmembrane helix</keyword>
<organism evidence="8 9">
    <name type="scientific">Fukomys damarensis</name>
    <name type="common">Damaraland mole rat</name>
    <name type="synonym">Cryptomys damarensis</name>
    <dbReference type="NCBI Taxonomy" id="885580"/>
    <lineage>
        <taxon>Eukaryota</taxon>
        <taxon>Metazoa</taxon>
        <taxon>Chordata</taxon>
        <taxon>Craniata</taxon>
        <taxon>Vertebrata</taxon>
        <taxon>Euteleostomi</taxon>
        <taxon>Mammalia</taxon>
        <taxon>Eutheria</taxon>
        <taxon>Euarchontoglires</taxon>
        <taxon>Glires</taxon>
        <taxon>Rodentia</taxon>
        <taxon>Hystricomorpha</taxon>
        <taxon>Bathyergidae</taxon>
        <taxon>Fukomys</taxon>
    </lineage>
</organism>
<reference evidence="8 9" key="1">
    <citation type="submission" date="2013-11" db="EMBL/GenBank/DDBJ databases">
        <title>The Damaraland mole rat (Fukomys damarensis) genome and evolution of African mole rats.</title>
        <authorList>
            <person name="Gladyshev V.N."/>
            <person name="Fang X."/>
        </authorList>
    </citation>
    <scope>NUCLEOTIDE SEQUENCE [LARGE SCALE GENOMIC DNA]</scope>
    <source>
        <tissue evidence="8">Liver</tissue>
    </source>
</reference>
<evidence type="ECO:0000256" key="4">
    <source>
        <dbReference type="ARBA" id="ARBA00022989"/>
    </source>
</evidence>
<feature type="compositionally biased region" description="Acidic residues" evidence="6">
    <location>
        <begin position="65"/>
        <end position="81"/>
    </location>
</feature>
<dbReference type="InterPro" id="IPR007593">
    <property type="entry name" value="CD225/Dispanin_fam"/>
</dbReference>
<dbReference type="Proteomes" id="UP000028990">
    <property type="component" value="Unassembled WGS sequence"/>
</dbReference>